<reference evidence="1 2" key="1">
    <citation type="journal article" date="2016" name="Microbiol. Immunol.">
        <title>Complete genome sequence of Streptococcus troglodytae TKU31 isolated from the oral cavity of a chimpanzee (Pan troglodytes).</title>
        <authorList>
            <person name="Okamoto M."/>
            <person name="Naito M."/>
            <person name="Miyanohara M."/>
            <person name="Imai S."/>
            <person name="Nomura Y."/>
            <person name="Saito W."/>
            <person name="Momoi Y."/>
            <person name="Takada K."/>
            <person name="Miyabe-Nishiwaki T."/>
            <person name="Tomonaga M."/>
            <person name="Hanada N."/>
        </authorList>
    </citation>
    <scope>NUCLEOTIDE SEQUENCE [LARGE SCALE GENOMIC DNA]</scope>
    <source>
        <strain evidence="2">TKU 31</strain>
    </source>
</reference>
<proteinExistence type="predicted"/>
<dbReference type="AlphaFoldDB" id="A0A1L7LI76"/>
<sequence>MNLTLFYFEYDNHLHIQKPCWEFDSAVIIDNYVSGKRIDNLASLYTSWSKEVYIDPHVVQPEFECRVAKIPAISPNDLFLEPMTLWKYEENSFQPQSHYANQSLWRSFGLITMGGMEKLNHIPGIIDWQRTIKDNIENASINICSVGMVPDKTANNTPIIEVFDTLSINEFVLTDIQKNGWVIRINDIVEETKTVISMIYREYLDDIRKIRNIELDTFTKQKLEELYFKIDHPFRQWLSSIHYEDEKDEKVFEWRDVLKKLVHQEAEILLQDGGPRDYIGIVDKDNGTVKNIATAYEHFNHRLSKNLKERGNNVRRI</sequence>
<gene>
    <name evidence="1" type="ORF">SRT_06150</name>
</gene>
<evidence type="ECO:0000313" key="1">
    <source>
        <dbReference type="EMBL" id="BAQ23876.1"/>
    </source>
</evidence>
<dbReference type="EMBL" id="AP014612">
    <property type="protein sequence ID" value="BAQ23876.1"/>
    <property type="molecule type" value="Genomic_DNA"/>
</dbReference>
<dbReference type="Pfam" id="PF09481">
    <property type="entry name" value="CRISPR_Cse1"/>
    <property type="match status" value="1"/>
</dbReference>
<protein>
    <submittedName>
        <fullName evidence="1">Uncharacterized protein</fullName>
    </submittedName>
</protein>
<accession>A0A1L7LI76</accession>
<dbReference type="Proteomes" id="UP000217758">
    <property type="component" value="Chromosome"/>
</dbReference>
<dbReference type="Gene3D" id="1.10.132.100">
    <property type="match status" value="1"/>
</dbReference>
<keyword evidence="2" id="KW-1185">Reference proteome</keyword>
<dbReference type="InterPro" id="IPR013381">
    <property type="entry name" value="CRISPR-assoc_prot_Cse1"/>
</dbReference>
<name>A0A1L7LI76_9STRE</name>
<dbReference type="KEGG" id="strg:SRT_06150"/>
<evidence type="ECO:0000313" key="2">
    <source>
        <dbReference type="Proteomes" id="UP000217758"/>
    </source>
</evidence>
<organism evidence="1 2">
    <name type="scientific">Streptococcus troglodytae</name>
    <dbReference type="NCBI Taxonomy" id="1111760"/>
    <lineage>
        <taxon>Bacteria</taxon>
        <taxon>Bacillati</taxon>
        <taxon>Bacillota</taxon>
        <taxon>Bacilli</taxon>
        <taxon>Lactobacillales</taxon>
        <taxon>Streptococcaceae</taxon>
        <taxon>Streptococcus</taxon>
    </lineage>
</organism>